<feature type="compositionally biased region" description="Low complexity" evidence="1">
    <location>
        <begin position="47"/>
        <end position="62"/>
    </location>
</feature>
<feature type="compositionally biased region" description="Basic and acidic residues" evidence="1">
    <location>
        <begin position="16"/>
        <end position="28"/>
    </location>
</feature>
<feature type="compositionally biased region" description="Polar residues" evidence="1">
    <location>
        <begin position="135"/>
        <end position="168"/>
    </location>
</feature>
<dbReference type="RefSeq" id="XP_028879528.1">
    <property type="nucleotide sequence ID" value="XM_029029259.1"/>
</dbReference>
<sequence length="437" mass="48810">MLQTSMEVSGISSPSEPERDMMKHHQDRMISATLHSAYDQGEVNCPRSRGSNSSSSGGSSSNKEPVGCGVPPLSPASLGSPLTRQPEATVLEAAQEQRLIELLHKASQTIKEERARSAALRQELEELRQSTATLSTMQKLQQENQQLRKQLASMNRQLELSQSHNPQTKQKDGEKEREEQQQSGKSRSLSASRGDSTSSKRSSVKAPLTPLATNTGTYMKKSYSDVEHTKQRAMSLQRHSQLSQSDGSRSHSMTGTQTQKQQQQEEKQQQQRSPSAFKCASQPTVPKTVSSSFRDDDNYNYNDNATNDHAVSNNKWHSVVPRNGETTYNSEMITRLRRALAPPPTKEQLGEVIHAMVQEIVRDTRRRGLDLYMKRQAPCVYQCTFGNDNTQKGKGVAARVVHLSIDSGRLTVKMGGGHVNFLDYLERNRLLLSVYRL</sequence>
<gene>
    <name evidence="2" type="ORF">TM35_000352060</name>
</gene>
<proteinExistence type="predicted"/>
<reference evidence="2 3" key="1">
    <citation type="submission" date="2017-03" db="EMBL/GenBank/DDBJ databases">
        <title>An alternative strategy for trypanosome survival in the mammalian bloodstream revealed through genome and transcriptome analysis of the ubiquitous bovine parasite Trypanosoma (Megatrypanum) theileri.</title>
        <authorList>
            <person name="Kelly S."/>
            <person name="Ivens A."/>
            <person name="Mott A."/>
            <person name="O'Neill E."/>
            <person name="Emms D."/>
            <person name="Macleod O."/>
            <person name="Voorheis P."/>
            <person name="Matthews J."/>
            <person name="Matthews K."/>
            <person name="Carrington M."/>
        </authorList>
    </citation>
    <scope>NUCLEOTIDE SEQUENCE [LARGE SCALE GENOMIC DNA]</scope>
    <source>
        <strain evidence="2">Edinburgh</strain>
    </source>
</reference>
<feature type="region of interest" description="Disordered" evidence="1">
    <location>
        <begin position="135"/>
        <end position="323"/>
    </location>
</feature>
<organism evidence="2 3">
    <name type="scientific">Trypanosoma theileri</name>
    <dbReference type="NCBI Taxonomy" id="67003"/>
    <lineage>
        <taxon>Eukaryota</taxon>
        <taxon>Discoba</taxon>
        <taxon>Euglenozoa</taxon>
        <taxon>Kinetoplastea</taxon>
        <taxon>Metakinetoplastina</taxon>
        <taxon>Trypanosomatida</taxon>
        <taxon>Trypanosomatidae</taxon>
        <taxon>Trypanosoma</taxon>
    </lineage>
</organism>
<dbReference type="OrthoDB" id="273723at2759"/>
<accession>A0A1X0NL09</accession>
<protein>
    <submittedName>
        <fullName evidence="2">Uncharacterized protein</fullName>
    </submittedName>
</protein>
<name>A0A1X0NL09_9TRYP</name>
<feature type="compositionally biased region" description="Low complexity" evidence="1">
    <location>
        <begin position="299"/>
        <end position="308"/>
    </location>
</feature>
<evidence type="ECO:0000313" key="3">
    <source>
        <dbReference type="Proteomes" id="UP000192257"/>
    </source>
</evidence>
<feature type="compositionally biased region" description="Polar residues" evidence="1">
    <location>
        <begin position="1"/>
        <end position="15"/>
    </location>
</feature>
<feature type="compositionally biased region" description="Polar residues" evidence="1">
    <location>
        <begin position="281"/>
        <end position="292"/>
    </location>
</feature>
<feature type="compositionally biased region" description="Low complexity" evidence="1">
    <location>
        <begin position="190"/>
        <end position="201"/>
    </location>
</feature>
<dbReference type="GeneID" id="39989039"/>
<feature type="region of interest" description="Disordered" evidence="1">
    <location>
        <begin position="1"/>
        <end position="85"/>
    </location>
</feature>
<comment type="caution">
    <text evidence="2">The sequence shown here is derived from an EMBL/GenBank/DDBJ whole genome shotgun (WGS) entry which is preliminary data.</text>
</comment>
<feature type="compositionally biased region" description="Polar residues" evidence="1">
    <location>
        <begin position="232"/>
        <end position="255"/>
    </location>
</feature>
<keyword evidence="3" id="KW-1185">Reference proteome</keyword>
<dbReference type="AlphaFoldDB" id="A0A1X0NL09"/>
<evidence type="ECO:0000256" key="1">
    <source>
        <dbReference type="SAM" id="MobiDB-lite"/>
    </source>
</evidence>
<feature type="compositionally biased region" description="Basic and acidic residues" evidence="1">
    <location>
        <begin position="169"/>
        <end position="180"/>
    </location>
</feature>
<dbReference type="EMBL" id="NBCO01000035">
    <property type="protein sequence ID" value="ORC85462.1"/>
    <property type="molecule type" value="Genomic_DNA"/>
</dbReference>
<dbReference type="Proteomes" id="UP000192257">
    <property type="component" value="Unassembled WGS sequence"/>
</dbReference>
<dbReference type="VEuPathDB" id="TriTrypDB:TM35_000352060"/>
<evidence type="ECO:0000313" key="2">
    <source>
        <dbReference type="EMBL" id="ORC85462.1"/>
    </source>
</evidence>